<reference evidence="6" key="1">
    <citation type="journal article" date="2021" name="IMA Fungus">
        <title>Genomic characterization of three marine fungi, including Emericellopsis atlantica sp. nov. with signatures of a generalist lifestyle and marine biomass degradation.</title>
        <authorList>
            <person name="Hagestad O.C."/>
            <person name="Hou L."/>
            <person name="Andersen J.H."/>
            <person name="Hansen E.H."/>
            <person name="Altermark B."/>
            <person name="Li C."/>
            <person name="Kuhnert E."/>
            <person name="Cox R.J."/>
            <person name="Crous P.W."/>
            <person name="Spatafora J.W."/>
            <person name="Lail K."/>
            <person name="Amirebrahimi M."/>
            <person name="Lipzen A."/>
            <person name="Pangilinan J."/>
            <person name="Andreopoulos W."/>
            <person name="Hayes R.D."/>
            <person name="Ng V."/>
            <person name="Grigoriev I.V."/>
            <person name="Jackson S.A."/>
            <person name="Sutton T.D.S."/>
            <person name="Dobson A.D.W."/>
            <person name="Rama T."/>
        </authorList>
    </citation>
    <scope>NUCLEOTIDE SEQUENCE</scope>
    <source>
        <strain evidence="6">TRa3180A</strain>
    </source>
</reference>
<dbReference type="PROSITE" id="PS00061">
    <property type="entry name" value="ADH_SHORT"/>
    <property type="match status" value="1"/>
</dbReference>
<dbReference type="InterPro" id="IPR020904">
    <property type="entry name" value="Sc_DH/Rdtase_CS"/>
</dbReference>
<evidence type="ECO:0000256" key="1">
    <source>
        <dbReference type="ARBA" id="ARBA00006484"/>
    </source>
</evidence>
<keyword evidence="7" id="KW-1185">Reference proteome</keyword>
<name>A0A9P8CIM6_9HELO</name>
<dbReference type="InterPro" id="IPR002347">
    <property type="entry name" value="SDR_fam"/>
</dbReference>
<organism evidence="6 7">
    <name type="scientific">Calycina marina</name>
    <dbReference type="NCBI Taxonomy" id="1763456"/>
    <lineage>
        <taxon>Eukaryota</taxon>
        <taxon>Fungi</taxon>
        <taxon>Dikarya</taxon>
        <taxon>Ascomycota</taxon>
        <taxon>Pezizomycotina</taxon>
        <taxon>Leotiomycetes</taxon>
        <taxon>Helotiales</taxon>
        <taxon>Pezizellaceae</taxon>
        <taxon>Calycina</taxon>
    </lineage>
</organism>
<dbReference type="InterPro" id="IPR036291">
    <property type="entry name" value="NAD(P)-bd_dom_sf"/>
</dbReference>
<dbReference type="GO" id="GO:0016616">
    <property type="term" value="F:oxidoreductase activity, acting on the CH-OH group of donors, NAD or NADP as acceptor"/>
    <property type="evidence" value="ECO:0007669"/>
    <property type="project" value="TreeGrafter"/>
</dbReference>
<evidence type="ECO:0000313" key="7">
    <source>
        <dbReference type="Proteomes" id="UP000887226"/>
    </source>
</evidence>
<comment type="caution">
    <text evidence="6">The sequence shown here is derived from an EMBL/GenBank/DDBJ whole genome shotgun (WGS) entry which is preliminary data.</text>
</comment>
<evidence type="ECO:0000256" key="5">
    <source>
        <dbReference type="SAM" id="MobiDB-lite"/>
    </source>
</evidence>
<keyword evidence="3" id="KW-0560">Oxidoreductase</keyword>
<dbReference type="PRINTS" id="PR00080">
    <property type="entry name" value="SDRFAMILY"/>
</dbReference>
<dbReference type="PRINTS" id="PR00081">
    <property type="entry name" value="GDHRDH"/>
</dbReference>
<dbReference type="SUPFAM" id="SSF51735">
    <property type="entry name" value="NAD(P)-binding Rossmann-fold domains"/>
    <property type="match status" value="1"/>
</dbReference>
<dbReference type="GO" id="GO:0048038">
    <property type="term" value="F:quinone binding"/>
    <property type="evidence" value="ECO:0007669"/>
    <property type="project" value="TreeGrafter"/>
</dbReference>
<dbReference type="Gene3D" id="3.40.50.720">
    <property type="entry name" value="NAD(P)-binding Rossmann-like Domain"/>
    <property type="match status" value="1"/>
</dbReference>
<dbReference type="PANTHER" id="PTHR42760:SF133">
    <property type="entry name" value="3-OXOACYL-[ACYL-CARRIER-PROTEIN] REDUCTASE"/>
    <property type="match status" value="1"/>
</dbReference>
<comment type="similarity">
    <text evidence="1 4">Belongs to the short-chain dehydrogenases/reductases (SDR) family.</text>
</comment>
<dbReference type="Proteomes" id="UP000887226">
    <property type="component" value="Unassembled WGS sequence"/>
</dbReference>
<dbReference type="Pfam" id="PF13561">
    <property type="entry name" value="adh_short_C2"/>
    <property type="match status" value="1"/>
</dbReference>
<keyword evidence="2" id="KW-0521">NADP</keyword>
<evidence type="ECO:0000256" key="4">
    <source>
        <dbReference type="RuleBase" id="RU000363"/>
    </source>
</evidence>
<protein>
    <submittedName>
        <fullName evidence="6">Uncharacterized protein</fullName>
    </submittedName>
</protein>
<proteinExistence type="inferred from homology"/>
<feature type="region of interest" description="Disordered" evidence="5">
    <location>
        <begin position="111"/>
        <end position="139"/>
    </location>
</feature>
<evidence type="ECO:0000256" key="3">
    <source>
        <dbReference type="ARBA" id="ARBA00023002"/>
    </source>
</evidence>
<gene>
    <name evidence="6" type="ORF">BJ878DRAFT_533094</name>
</gene>
<dbReference type="PANTHER" id="PTHR42760">
    <property type="entry name" value="SHORT-CHAIN DEHYDROGENASES/REDUCTASES FAMILY MEMBER"/>
    <property type="match status" value="1"/>
</dbReference>
<dbReference type="EMBL" id="MU253797">
    <property type="protein sequence ID" value="KAG9246646.1"/>
    <property type="molecule type" value="Genomic_DNA"/>
</dbReference>
<dbReference type="OrthoDB" id="1669814at2759"/>
<sequence length="325" mass="33725">MHLQRTQQYLRSISSFVKHRIPLAQALNTRIKHHSTTSTSHPASSHLPLANTTALITGASRGIGLAIAHLFAANGATLVLVSRNVATLAGVLDGLPSPFFPPDPAFTSNSSLASHAPDGYSEDASSAHQAPDSRNNSSARHQILTGDVGSPTFWAVLKQRKLNIELLVNAAGVTHASPLFVTGTQCLEEVVRTNLMGTMLGCRVVGRGMLRGGGCIINVASLLGLKGGTGSAVYAASKAGVIGLTRALAAEVGKSGIRVNVIIPGYIETDMTAGMTPAAREEALKSIPLGRFGDASEIADAALFLATNRYANNCVINLDGGLSAT</sequence>
<dbReference type="GO" id="GO:0006633">
    <property type="term" value="P:fatty acid biosynthetic process"/>
    <property type="evidence" value="ECO:0007669"/>
    <property type="project" value="TreeGrafter"/>
</dbReference>
<accession>A0A9P8CIM6</accession>
<dbReference type="Pfam" id="PF00106">
    <property type="entry name" value="adh_short"/>
    <property type="match status" value="1"/>
</dbReference>
<evidence type="ECO:0000313" key="6">
    <source>
        <dbReference type="EMBL" id="KAG9246646.1"/>
    </source>
</evidence>
<evidence type="ECO:0000256" key="2">
    <source>
        <dbReference type="ARBA" id="ARBA00022857"/>
    </source>
</evidence>
<feature type="compositionally biased region" description="Polar residues" evidence="5">
    <location>
        <begin position="123"/>
        <end position="139"/>
    </location>
</feature>
<dbReference type="AlphaFoldDB" id="A0A9P8CIM6"/>